<dbReference type="InterPro" id="IPR002781">
    <property type="entry name" value="TM_pro_TauE-like"/>
</dbReference>
<accession>A0A2U2HIY6</accession>
<proteinExistence type="inferred from homology"/>
<feature type="transmembrane region" description="Helical" evidence="5">
    <location>
        <begin position="107"/>
        <end position="125"/>
    </location>
</feature>
<evidence type="ECO:0000313" key="7">
    <source>
        <dbReference type="Proteomes" id="UP000241421"/>
    </source>
</evidence>
<keyword evidence="5" id="KW-1003">Cell membrane</keyword>
<dbReference type="OrthoDB" id="457670at2"/>
<gene>
    <name evidence="6" type="ORF">C7C56_015385</name>
</gene>
<dbReference type="EMBL" id="PXWF02000240">
    <property type="protein sequence ID" value="PWF46778.1"/>
    <property type="molecule type" value="Genomic_DNA"/>
</dbReference>
<evidence type="ECO:0000256" key="5">
    <source>
        <dbReference type="RuleBase" id="RU363041"/>
    </source>
</evidence>
<keyword evidence="7" id="KW-1185">Reference proteome</keyword>
<feature type="transmembrane region" description="Helical" evidence="5">
    <location>
        <begin position="145"/>
        <end position="167"/>
    </location>
</feature>
<organism evidence="6 7">
    <name type="scientific">Massilia glaciei</name>
    <dbReference type="NCBI Taxonomy" id="1524097"/>
    <lineage>
        <taxon>Bacteria</taxon>
        <taxon>Pseudomonadati</taxon>
        <taxon>Pseudomonadota</taxon>
        <taxon>Betaproteobacteria</taxon>
        <taxon>Burkholderiales</taxon>
        <taxon>Oxalobacteraceae</taxon>
        <taxon>Telluria group</taxon>
        <taxon>Massilia</taxon>
    </lineage>
</organism>
<dbReference type="GO" id="GO:0005886">
    <property type="term" value="C:plasma membrane"/>
    <property type="evidence" value="ECO:0007669"/>
    <property type="project" value="UniProtKB-SubCell"/>
</dbReference>
<reference evidence="6 7" key="1">
    <citation type="submission" date="2018-04" db="EMBL/GenBank/DDBJ databases">
        <title>Massilia violaceinigra sp. nov., a novel purple-pigmented bacterium isolated from Tianshan glacier, Xinjiang, China.</title>
        <authorList>
            <person name="Wang H."/>
        </authorList>
    </citation>
    <scope>NUCLEOTIDE SEQUENCE [LARGE SCALE GENOMIC DNA]</scope>
    <source>
        <strain evidence="6 7">B448-2</strain>
    </source>
</reference>
<dbReference type="Proteomes" id="UP000241421">
    <property type="component" value="Unassembled WGS sequence"/>
</dbReference>
<name>A0A2U2HIY6_9BURK</name>
<sequence>MDWGLVLVLLLMGAAGGFAAGLLGIGGGMLLVPFITIIFTARQFAPELVVHMAIATSLATILFTSLSSVRAHHLHGAVLWPVAARLAPGIVLGAWLGPWLAQQMDTATLALCFAGFVAFSATQMLRNARPRPGRELPGTPGMLGAGAVIGVLAGLVGAGGGFISVPFMGWCNVKLHNAVATSAALGFPIALAGTLSNIWFGWGDPRLPAHSLGYIYLPALLVIAVASVAMAPLGARAAHRMPVAKLKKIFALVLYALAVYMLWKGLH</sequence>
<evidence type="ECO:0000256" key="1">
    <source>
        <dbReference type="ARBA" id="ARBA00004141"/>
    </source>
</evidence>
<evidence type="ECO:0000256" key="3">
    <source>
        <dbReference type="ARBA" id="ARBA00022989"/>
    </source>
</evidence>
<feature type="transmembrane region" description="Helical" evidence="5">
    <location>
        <begin position="214"/>
        <end position="234"/>
    </location>
</feature>
<evidence type="ECO:0000256" key="4">
    <source>
        <dbReference type="ARBA" id="ARBA00023136"/>
    </source>
</evidence>
<dbReference type="PANTHER" id="PTHR43483:SF3">
    <property type="entry name" value="MEMBRANE TRANSPORTER PROTEIN HI_0806-RELATED"/>
    <property type="match status" value="1"/>
</dbReference>
<comment type="subcellular location">
    <subcellularLocation>
        <location evidence="5">Cell membrane</location>
        <topology evidence="5">Multi-pass membrane protein</topology>
    </subcellularLocation>
    <subcellularLocation>
        <location evidence="1">Membrane</location>
        <topology evidence="1">Multi-pass membrane protein</topology>
    </subcellularLocation>
</comment>
<dbReference type="AlphaFoldDB" id="A0A2U2HIY6"/>
<keyword evidence="4 5" id="KW-0472">Membrane</keyword>
<comment type="caution">
    <text evidence="6">The sequence shown here is derived from an EMBL/GenBank/DDBJ whole genome shotgun (WGS) entry which is preliminary data.</text>
</comment>
<dbReference type="PANTHER" id="PTHR43483">
    <property type="entry name" value="MEMBRANE TRANSPORTER PROTEIN HI_0806-RELATED"/>
    <property type="match status" value="1"/>
</dbReference>
<keyword evidence="2 5" id="KW-0812">Transmembrane</keyword>
<comment type="similarity">
    <text evidence="5">Belongs to the 4-toluene sulfonate uptake permease (TSUP) (TC 2.A.102) family.</text>
</comment>
<feature type="transmembrane region" description="Helical" evidence="5">
    <location>
        <begin position="48"/>
        <end position="66"/>
    </location>
</feature>
<protein>
    <recommendedName>
        <fullName evidence="5">Probable membrane transporter protein</fullName>
    </recommendedName>
</protein>
<keyword evidence="3 5" id="KW-1133">Transmembrane helix</keyword>
<feature type="transmembrane region" description="Helical" evidence="5">
    <location>
        <begin position="179"/>
        <end position="202"/>
    </location>
</feature>
<dbReference type="Pfam" id="PF01925">
    <property type="entry name" value="TauE"/>
    <property type="match status" value="1"/>
</dbReference>
<feature type="transmembrane region" description="Helical" evidence="5">
    <location>
        <begin position="78"/>
        <end position="100"/>
    </location>
</feature>
<evidence type="ECO:0000256" key="2">
    <source>
        <dbReference type="ARBA" id="ARBA00022692"/>
    </source>
</evidence>
<feature type="transmembrane region" description="Helical" evidence="5">
    <location>
        <begin position="6"/>
        <end position="39"/>
    </location>
</feature>
<evidence type="ECO:0000313" key="6">
    <source>
        <dbReference type="EMBL" id="PWF46778.1"/>
    </source>
</evidence>
<dbReference type="RefSeq" id="WP_106758256.1">
    <property type="nucleotide sequence ID" value="NZ_PXWF02000240.1"/>
</dbReference>
<feature type="transmembrane region" description="Helical" evidence="5">
    <location>
        <begin position="246"/>
        <end position="263"/>
    </location>
</feature>